<proteinExistence type="predicted"/>
<organism evidence="2 3">
    <name type="scientific">Taenia crassiceps</name>
    <dbReference type="NCBI Taxonomy" id="6207"/>
    <lineage>
        <taxon>Eukaryota</taxon>
        <taxon>Metazoa</taxon>
        <taxon>Spiralia</taxon>
        <taxon>Lophotrochozoa</taxon>
        <taxon>Platyhelminthes</taxon>
        <taxon>Cestoda</taxon>
        <taxon>Eucestoda</taxon>
        <taxon>Cyclophyllidea</taxon>
        <taxon>Taeniidae</taxon>
        <taxon>Taenia</taxon>
    </lineage>
</organism>
<name>A0ABR4QDW9_9CEST</name>
<sequence length="180" mass="20856">MNTADFVLIIQLVAPGFFDRCLVVSSSRLQSAVNFLNNFLWWSMSLKNALRELSLPLDVEETTAKKTKTLKKEVDGRKYGQVRLQRNQRHKHKSRKNKSWKQFASSTGLKAQKKHNSKDVTKLTVEPRKNLVDLGKLILRSRRKLLAPEPPPPVRRKPKSLFQEKDFKELGQDLRTLFCS</sequence>
<accession>A0ABR4QDW9</accession>
<gene>
    <name evidence="2" type="ORF">TcWFU_005258</name>
</gene>
<protein>
    <recommendedName>
        <fullName evidence="4">Active regulator of SIRT1</fullName>
    </recommendedName>
</protein>
<feature type="compositionally biased region" description="Basic residues" evidence="1">
    <location>
        <begin position="86"/>
        <end position="99"/>
    </location>
</feature>
<feature type="compositionally biased region" description="Polar residues" evidence="1">
    <location>
        <begin position="100"/>
        <end position="109"/>
    </location>
</feature>
<evidence type="ECO:0000256" key="1">
    <source>
        <dbReference type="SAM" id="MobiDB-lite"/>
    </source>
</evidence>
<evidence type="ECO:0000313" key="3">
    <source>
        <dbReference type="Proteomes" id="UP001651158"/>
    </source>
</evidence>
<dbReference type="Proteomes" id="UP001651158">
    <property type="component" value="Unassembled WGS sequence"/>
</dbReference>
<reference evidence="2 3" key="1">
    <citation type="journal article" date="2022" name="Front. Cell. Infect. Microbiol.">
        <title>The Genomes of Two Strains of Taenia crassiceps the Animal Model for the Study of Human Cysticercosis.</title>
        <authorList>
            <person name="Bobes R.J."/>
            <person name="Estrada K."/>
            <person name="Rios-Valencia D.G."/>
            <person name="Calderon-Gallegos A."/>
            <person name="de la Torre P."/>
            <person name="Carrero J.C."/>
            <person name="Sanchez-Flores A."/>
            <person name="Laclette J.P."/>
        </authorList>
    </citation>
    <scope>NUCLEOTIDE SEQUENCE [LARGE SCALE GENOMIC DNA]</scope>
    <source>
        <strain evidence="2">WFUcys</strain>
    </source>
</reference>
<comment type="caution">
    <text evidence="2">The sequence shown here is derived from an EMBL/GenBank/DDBJ whole genome shotgun (WGS) entry which is preliminary data.</text>
</comment>
<evidence type="ECO:0000313" key="2">
    <source>
        <dbReference type="EMBL" id="KAL5107747.1"/>
    </source>
</evidence>
<dbReference type="EMBL" id="JAKROA010000004">
    <property type="protein sequence ID" value="KAL5107747.1"/>
    <property type="molecule type" value="Genomic_DNA"/>
</dbReference>
<feature type="region of interest" description="Disordered" evidence="1">
    <location>
        <begin position="85"/>
        <end position="119"/>
    </location>
</feature>
<evidence type="ECO:0008006" key="4">
    <source>
        <dbReference type="Google" id="ProtNLM"/>
    </source>
</evidence>
<keyword evidence="3" id="KW-1185">Reference proteome</keyword>